<sequence>MKMKIFSFLPKSATVTFQQNPAPYSPGRENNHKLKSSHVNKGFSGQLIPDEARRKSSSNDRSFDSTQEPTSPKVSCMGQIKLKKKVYNNSKSPNKEEKDQQKKNKKRIKNHKDNNKPSKTSEEVVPPAAASSKVSKEENKKKFDSMVSSNRKQPSLANTKSAPSLDQMKRFASGRESLANFDWRDFHDDQEDEEDEVFIAHSAPLMMGGGGRVAMEPKKEINLWKRRTTTPPKPLQINVTNKDK</sequence>
<gene>
    <name evidence="2" type="ORF">C5167_037946</name>
</gene>
<evidence type="ECO:0008006" key="4">
    <source>
        <dbReference type="Google" id="ProtNLM"/>
    </source>
</evidence>
<dbReference type="OMA" id="MEYSACW"/>
<evidence type="ECO:0000313" key="2">
    <source>
        <dbReference type="EMBL" id="RZC45006.1"/>
    </source>
</evidence>
<name>A0A4Y7IAE5_PAPSO</name>
<accession>A0A4Y7IAE5</accession>
<keyword evidence="3" id="KW-1185">Reference proteome</keyword>
<protein>
    <recommendedName>
        <fullName evidence="4">Syringolide-induced protein 14-1-1</fullName>
    </recommendedName>
</protein>
<feature type="compositionally biased region" description="Polar residues" evidence="1">
    <location>
        <begin position="146"/>
        <end position="164"/>
    </location>
</feature>
<evidence type="ECO:0000256" key="1">
    <source>
        <dbReference type="SAM" id="MobiDB-lite"/>
    </source>
</evidence>
<feature type="compositionally biased region" description="Basic and acidic residues" evidence="1">
    <location>
        <begin position="134"/>
        <end position="144"/>
    </location>
</feature>
<dbReference type="InterPro" id="IPR038796">
    <property type="entry name" value="At1g76070-like"/>
</dbReference>
<dbReference type="EMBL" id="CM010715">
    <property type="protein sequence ID" value="RZC45006.1"/>
    <property type="molecule type" value="Genomic_DNA"/>
</dbReference>
<dbReference type="Gramene" id="RZC45006">
    <property type="protein sequence ID" value="RZC45006"/>
    <property type="gene ID" value="C5167_037946"/>
</dbReference>
<dbReference type="PANTHER" id="PTHR34779">
    <property type="entry name" value="OS09G0542900 PROTEIN"/>
    <property type="match status" value="1"/>
</dbReference>
<dbReference type="OrthoDB" id="1926132at2759"/>
<organism evidence="2 3">
    <name type="scientific">Papaver somniferum</name>
    <name type="common">Opium poppy</name>
    <dbReference type="NCBI Taxonomy" id="3469"/>
    <lineage>
        <taxon>Eukaryota</taxon>
        <taxon>Viridiplantae</taxon>
        <taxon>Streptophyta</taxon>
        <taxon>Embryophyta</taxon>
        <taxon>Tracheophyta</taxon>
        <taxon>Spermatophyta</taxon>
        <taxon>Magnoliopsida</taxon>
        <taxon>Ranunculales</taxon>
        <taxon>Papaveraceae</taxon>
        <taxon>Papaveroideae</taxon>
        <taxon>Papaver</taxon>
    </lineage>
</organism>
<proteinExistence type="predicted"/>
<feature type="region of interest" description="Disordered" evidence="1">
    <location>
        <begin position="16"/>
        <end position="166"/>
    </location>
</feature>
<feature type="compositionally biased region" description="Basic and acidic residues" evidence="1">
    <location>
        <begin position="93"/>
        <end position="102"/>
    </location>
</feature>
<feature type="compositionally biased region" description="Low complexity" evidence="1">
    <location>
        <begin position="123"/>
        <end position="133"/>
    </location>
</feature>
<feature type="compositionally biased region" description="Polar residues" evidence="1">
    <location>
        <begin position="64"/>
        <end position="73"/>
    </location>
</feature>
<dbReference type="AlphaFoldDB" id="A0A4Y7IAE5"/>
<dbReference type="PANTHER" id="PTHR34779:SF1">
    <property type="entry name" value="OS09G0542900 PROTEIN"/>
    <property type="match status" value="1"/>
</dbReference>
<feature type="compositionally biased region" description="Basic and acidic residues" evidence="1">
    <location>
        <begin position="50"/>
        <end position="63"/>
    </location>
</feature>
<dbReference type="STRING" id="3469.A0A4Y7IAE5"/>
<evidence type="ECO:0000313" key="3">
    <source>
        <dbReference type="Proteomes" id="UP000316621"/>
    </source>
</evidence>
<reference evidence="2 3" key="1">
    <citation type="journal article" date="2018" name="Science">
        <title>The opium poppy genome and morphinan production.</title>
        <authorList>
            <person name="Guo L."/>
            <person name="Winzer T."/>
            <person name="Yang X."/>
            <person name="Li Y."/>
            <person name="Ning Z."/>
            <person name="He Z."/>
            <person name="Teodor R."/>
            <person name="Lu Y."/>
            <person name="Bowser T.A."/>
            <person name="Graham I.A."/>
            <person name="Ye K."/>
        </authorList>
    </citation>
    <scope>NUCLEOTIDE SEQUENCE [LARGE SCALE GENOMIC DNA]</scope>
    <source>
        <strain evidence="3">cv. HN1</strain>
        <tissue evidence="2">Leaves</tissue>
    </source>
</reference>
<dbReference type="Proteomes" id="UP000316621">
    <property type="component" value="Chromosome 1"/>
</dbReference>
<feature type="compositionally biased region" description="Basic and acidic residues" evidence="1">
    <location>
        <begin position="111"/>
        <end position="122"/>
    </location>
</feature>